<evidence type="ECO:0000256" key="2">
    <source>
        <dbReference type="SAM" id="SignalP"/>
    </source>
</evidence>
<keyword evidence="2" id="KW-0732">Signal</keyword>
<evidence type="ECO:0000313" key="3">
    <source>
        <dbReference type="EMBL" id="KXJ95773.1"/>
    </source>
</evidence>
<dbReference type="AlphaFoldDB" id="A0A136JF36"/>
<feature type="signal peptide" evidence="2">
    <location>
        <begin position="1"/>
        <end position="23"/>
    </location>
</feature>
<accession>A0A136JF36</accession>
<sequence>MSWVKHWLSQMFMLRWSAVLPDAGPVTEENPTTRAFPKIGKMTRSHKQSNSQSPQRGIGRDVAAPRRKLQPDARPVFYCCGFFFLSSLRESPYSCVCSWLAGLMPASLPWNEISVSPASLLKTLRGSVAHVRPNPSRRLPLCVKGSVR</sequence>
<dbReference type="InParanoid" id="A0A136JF36"/>
<dbReference type="Proteomes" id="UP000070501">
    <property type="component" value="Unassembled WGS sequence"/>
</dbReference>
<feature type="chain" id="PRO_5007293777" description="Secreted protein" evidence="2">
    <location>
        <begin position="24"/>
        <end position="148"/>
    </location>
</feature>
<name>A0A136JF36_9PEZI</name>
<evidence type="ECO:0000256" key="1">
    <source>
        <dbReference type="SAM" id="MobiDB-lite"/>
    </source>
</evidence>
<feature type="region of interest" description="Disordered" evidence="1">
    <location>
        <begin position="39"/>
        <end position="65"/>
    </location>
</feature>
<gene>
    <name evidence="3" type="ORF">Micbo1qcDRAFT_157837</name>
</gene>
<reference evidence="4" key="1">
    <citation type="submission" date="2016-02" db="EMBL/GenBank/DDBJ databases">
        <title>Draft genome sequence of Microdochium bolleyi, a fungal endophyte of beachgrass.</title>
        <authorList>
            <consortium name="DOE Joint Genome Institute"/>
            <person name="David A.S."/>
            <person name="May G."/>
            <person name="Haridas S."/>
            <person name="Lim J."/>
            <person name="Wang M."/>
            <person name="Labutti K."/>
            <person name="Lipzen A."/>
            <person name="Barry K."/>
            <person name="Grigoriev I.V."/>
        </authorList>
    </citation>
    <scope>NUCLEOTIDE SEQUENCE [LARGE SCALE GENOMIC DNA]</scope>
    <source>
        <strain evidence="4">J235TASD1</strain>
    </source>
</reference>
<keyword evidence="4" id="KW-1185">Reference proteome</keyword>
<evidence type="ECO:0008006" key="5">
    <source>
        <dbReference type="Google" id="ProtNLM"/>
    </source>
</evidence>
<protein>
    <recommendedName>
        <fullName evidence="5">Secreted protein</fullName>
    </recommendedName>
</protein>
<proteinExistence type="predicted"/>
<dbReference type="EMBL" id="KQ964246">
    <property type="protein sequence ID" value="KXJ95773.1"/>
    <property type="molecule type" value="Genomic_DNA"/>
</dbReference>
<organism evidence="3 4">
    <name type="scientific">Microdochium bolleyi</name>
    <dbReference type="NCBI Taxonomy" id="196109"/>
    <lineage>
        <taxon>Eukaryota</taxon>
        <taxon>Fungi</taxon>
        <taxon>Dikarya</taxon>
        <taxon>Ascomycota</taxon>
        <taxon>Pezizomycotina</taxon>
        <taxon>Sordariomycetes</taxon>
        <taxon>Xylariomycetidae</taxon>
        <taxon>Xylariales</taxon>
        <taxon>Microdochiaceae</taxon>
        <taxon>Microdochium</taxon>
    </lineage>
</organism>
<evidence type="ECO:0000313" key="4">
    <source>
        <dbReference type="Proteomes" id="UP000070501"/>
    </source>
</evidence>